<dbReference type="GO" id="GO:0012505">
    <property type="term" value="C:endomembrane system"/>
    <property type="evidence" value="ECO:0007669"/>
    <property type="project" value="UniProtKB-SubCell"/>
</dbReference>
<sequence>MNKEKVFKKYKDKAEGLLKDNDRINNLLSTTTHRLTDLIGNSDKIANLVDKVGVFLRMIKAQVRGHYSELPWRTMLLAVGALLYFITPLDMIPDFIPALGLTDDLAIIFWVYNSIKEDIEQFRLWENTIELENEA</sequence>
<evidence type="ECO:0000313" key="8">
    <source>
        <dbReference type="Proteomes" id="UP000184474"/>
    </source>
</evidence>
<organism evidence="7 8">
    <name type="scientific">Reichenbachiella agariperforans</name>
    <dbReference type="NCBI Taxonomy" id="156994"/>
    <lineage>
        <taxon>Bacteria</taxon>
        <taxon>Pseudomonadati</taxon>
        <taxon>Bacteroidota</taxon>
        <taxon>Cytophagia</taxon>
        <taxon>Cytophagales</taxon>
        <taxon>Reichenbachiellaceae</taxon>
        <taxon>Reichenbachiella</taxon>
    </lineage>
</organism>
<keyword evidence="3 5" id="KW-1133">Transmembrane helix</keyword>
<reference evidence="8" key="1">
    <citation type="submission" date="2016-11" db="EMBL/GenBank/DDBJ databases">
        <authorList>
            <person name="Varghese N."/>
            <person name="Submissions S."/>
        </authorList>
    </citation>
    <scope>NUCLEOTIDE SEQUENCE [LARGE SCALE GENOMIC DNA]</scope>
    <source>
        <strain evidence="8">DSM 26134</strain>
    </source>
</reference>
<dbReference type="Pfam" id="PF06803">
    <property type="entry name" value="DUF1232"/>
    <property type="match status" value="1"/>
</dbReference>
<dbReference type="RefSeq" id="WP_073120319.1">
    <property type="nucleotide sequence ID" value="NZ_FRAA01000001.1"/>
</dbReference>
<dbReference type="EMBL" id="FRAA01000001">
    <property type="protein sequence ID" value="SHJ77783.1"/>
    <property type="molecule type" value="Genomic_DNA"/>
</dbReference>
<evidence type="ECO:0000256" key="5">
    <source>
        <dbReference type="SAM" id="Phobius"/>
    </source>
</evidence>
<dbReference type="AlphaFoldDB" id="A0A1M6M373"/>
<accession>A0A1M6M373</accession>
<evidence type="ECO:0000259" key="6">
    <source>
        <dbReference type="Pfam" id="PF06803"/>
    </source>
</evidence>
<dbReference type="InterPro" id="IPR010652">
    <property type="entry name" value="DUF1232"/>
</dbReference>
<dbReference type="STRING" id="156994.SAMN04488028_1011199"/>
<evidence type="ECO:0000256" key="4">
    <source>
        <dbReference type="ARBA" id="ARBA00023136"/>
    </source>
</evidence>
<feature type="domain" description="DUF1232" evidence="6">
    <location>
        <begin position="75"/>
        <end position="110"/>
    </location>
</feature>
<evidence type="ECO:0000256" key="1">
    <source>
        <dbReference type="ARBA" id="ARBA00004127"/>
    </source>
</evidence>
<keyword evidence="4 5" id="KW-0472">Membrane</keyword>
<gene>
    <name evidence="7" type="ORF">SAMN04488028_1011199</name>
</gene>
<evidence type="ECO:0000313" key="7">
    <source>
        <dbReference type="EMBL" id="SHJ77783.1"/>
    </source>
</evidence>
<keyword evidence="8" id="KW-1185">Reference proteome</keyword>
<feature type="transmembrane region" description="Helical" evidence="5">
    <location>
        <begin position="70"/>
        <end position="89"/>
    </location>
</feature>
<dbReference type="Proteomes" id="UP000184474">
    <property type="component" value="Unassembled WGS sequence"/>
</dbReference>
<comment type="subcellular location">
    <subcellularLocation>
        <location evidence="1">Endomembrane system</location>
        <topology evidence="1">Multi-pass membrane protein</topology>
    </subcellularLocation>
</comment>
<name>A0A1M6M373_REIAG</name>
<evidence type="ECO:0000256" key="2">
    <source>
        <dbReference type="ARBA" id="ARBA00022692"/>
    </source>
</evidence>
<evidence type="ECO:0000256" key="3">
    <source>
        <dbReference type="ARBA" id="ARBA00022989"/>
    </source>
</evidence>
<proteinExistence type="predicted"/>
<protein>
    <submittedName>
        <fullName evidence="7">Uncharacterized membrane protein YkvA, DUF1232 family</fullName>
    </submittedName>
</protein>
<keyword evidence="2 5" id="KW-0812">Transmembrane</keyword>